<name>A0A5J9T7G9_9POAL</name>
<dbReference type="Gramene" id="TVU07326">
    <property type="protein sequence ID" value="TVU07326"/>
    <property type="gene ID" value="EJB05_47376"/>
</dbReference>
<gene>
    <name evidence="2" type="ORF">EJB05_47376</name>
</gene>
<keyword evidence="3" id="KW-1185">Reference proteome</keyword>
<dbReference type="EMBL" id="RWGY01000045">
    <property type="protein sequence ID" value="TVU07326.1"/>
    <property type="molecule type" value="Genomic_DNA"/>
</dbReference>
<evidence type="ECO:0000313" key="2">
    <source>
        <dbReference type="EMBL" id="TVU07326.1"/>
    </source>
</evidence>
<comment type="caution">
    <text evidence="2">The sequence shown here is derived from an EMBL/GenBank/DDBJ whole genome shotgun (WGS) entry which is preliminary data.</text>
</comment>
<evidence type="ECO:0000313" key="3">
    <source>
        <dbReference type="Proteomes" id="UP000324897"/>
    </source>
</evidence>
<keyword evidence="1" id="KW-1133">Transmembrane helix</keyword>
<organism evidence="2 3">
    <name type="scientific">Eragrostis curvula</name>
    <name type="common">weeping love grass</name>
    <dbReference type="NCBI Taxonomy" id="38414"/>
    <lineage>
        <taxon>Eukaryota</taxon>
        <taxon>Viridiplantae</taxon>
        <taxon>Streptophyta</taxon>
        <taxon>Embryophyta</taxon>
        <taxon>Tracheophyta</taxon>
        <taxon>Spermatophyta</taxon>
        <taxon>Magnoliopsida</taxon>
        <taxon>Liliopsida</taxon>
        <taxon>Poales</taxon>
        <taxon>Poaceae</taxon>
        <taxon>PACMAD clade</taxon>
        <taxon>Chloridoideae</taxon>
        <taxon>Eragrostideae</taxon>
        <taxon>Eragrostidinae</taxon>
        <taxon>Eragrostis</taxon>
    </lineage>
</organism>
<proteinExistence type="predicted"/>
<sequence length="145" mass="15884">RCAIAACTAPINVVHSRSSRLLCARVFNCGSALARGRGVITVVETVLAPSSRSPRRSASPAAAVLRFPRASSSIRSARCQFPWLAVVRRSLLLRLGCACRGRRHGWLWLRCCCFLLLPCLHSSYFVLLVFASGSVLFPVRWPCGI</sequence>
<keyword evidence="1" id="KW-0812">Transmembrane</keyword>
<feature type="non-terminal residue" evidence="2">
    <location>
        <position position="1"/>
    </location>
</feature>
<feature type="transmembrane region" description="Helical" evidence="1">
    <location>
        <begin position="107"/>
        <end position="131"/>
    </location>
</feature>
<accession>A0A5J9T7G9</accession>
<dbReference type="Proteomes" id="UP000324897">
    <property type="component" value="Unassembled WGS sequence"/>
</dbReference>
<keyword evidence="1" id="KW-0472">Membrane</keyword>
<evidence type="ECO:0000256" key="1">
    <source>
        <dbReference type="SAM" id="Phobius"/>
    </source>
</evidence>
<protein>
    <submittedName>
        <fullName evidence="2">Uncharacterized protein</fullName>
    </submittedName>
</protein>
<reference evidence="2 3" key="1">
    <citation type="journal article" date="2019" name="Sci. Rep.">
        <title>A high-quality genome of Eragrostis curvula grass provides insights into Poaceae evolution and supports new strategies to enhance forage quality.</title>
        <authorList>
            <person name="Carballo J."/>
            <person name="Santos B.A.C.M."/>
            <person name="Zappacosta D."/>
            <person name="Garbus I."/>
            <person name="Selva J.P."/>
            <person name="Gallo C.A."/>
            <person name="Diaz A."/>
            <person name="Albertini E."/>
            <person name="Caccamo M."/>
            <person name="Echenique V."/>
        </authorList>
    </citation>
    <scope>NUCLEOTIDE SEQUENCE [LARGE SCALE GENOMIC DNA]</scope>
    <source>
        <strain evidence="3">cv. Victoria</strain>
        <tissue evidence="2">Leaf</tissue>
    </source>
</reference>
<dbReference type="AlphaFoldDB" id="A0A5J9T7G9"/>